<reference evidence="2 3" key="1">
    <citation type="submission" date="2023-09" db="EMBL/GenBank/DDBJ databases">
        <authorList>
            <person name="Wang M."/>
        </authorList>
    </citation>
    <scope>NUCLEOTIDE SEQUENCE [LARGE SCALE GENOMIC DNA]</scope>
    <source>
        <strain evidence="2">GT-2023</strain>
        <tissue evidence="2">Liver</tissue>
    </source>
</reference>
<comment type="caution">
    <text evidence="2">The sequence shown here is derived from an EMBL/GenBank/DDBJ whole genome shotgun (WGS) entry which is preliminary data.</text>
</comment>
<evidence type="ECO:0000256" key="1">
    <source>
        <dbReference type="SAM" id="MobiDB-lite"/>
    </source>
</evidence>
<accession>A0ABR3L373</accession>
<sequence>MSDFEFGISGFLSQLLPSLWGFEVLESPEESDHGDDKKTLLRSRIFQARKREASSAQSLQTSKGRGEQNTQAIR</sequence>
<feature type="region of interest" description="Disordered" evidence="1">
    <location>
        <begin position="49"/>
        <end position="74"/>
    </location>
</feature>
<evidence type="ECO:0000313" key="2">
    <source>
        <dbReference type="EMBL" id="KAL1247354.1"/>
    </source>
</evidence>
<keyword evidence="3" id="KW-1185">Reference proteome</keyword>
<feature type="compositionally biased region" description="Polar residues" evidence="1">
    <location>
        <begin position="54"/>
        <end position="74"/>
    </location>
</feature>
<proteinExistence type="predicted"/>
<dbReference type="EMBL" id="JAYMGO010000025">
    <property type="protein sequence ID" value="KAL1247354.1"/>
    <property type="molecule type" value="Genomic_DNA"/>
</dbReference>
<evidence type="ECO:0000313" key="3">
    <source>
        <dbReference type="Proteomes" id="UP001558613"/>
    </source>
</evidence>
<dbReference type="Proteomes" id="UP001558613">
    <property type="component" value="Unassembled WGS sequence"/>
</dbReference>
<gene>
    <name evidence="2" type="ORF">QQF64_022730</name>
</gene>
<organism evidence="2 3">
    <name type="scientific">Cirrhinus molitorella</name>
    <name type="common">mud carp</name>
    <dbReference type="NCBI Taxonomy" id="172907"/>
    <lineage>
        <taxon>Eukaryota</taxon>
        <taxon>Metazoa</taxon>
        <taxon>Chordata</taxon>
        <taxon>Craniata</taxon>
        <taxon>Vertebrata</taxon>
        <taxon>Euteleostomi</taxon>
        <taxon>Actinopterygii</taxon>
        <taxon>Neopterygii</taxon>
        <taxon>Teleostei</taxon>
        <taxon>Ostariophysi</taxon>
        <taxon>Cypriniformes</taxon>
        <taxon>Cyprinidae</taxon>
        <taxon>Labeoninae</taxon>
        <taxon>Labeonini</taxon>
        <taxon>Cirrhinus</taxon>
    </lineage>
</organism>
<protein>
    <submittedName>
        <fullName evidence="2">Uncharacterized protein</fullName>
    </submittedName>
</protein>
<name>A0ABR3L373_9TELE</name>